<reference evidence="1 2" key="1">
    <citation type="journal article" date="2015" name="Genome Announc.">
        <title>Draft Genome Sequence of the Terrestrial Cyanobacterium Scytonema millei VB511283, Isolated from Eastern India.</title>
        <authorList>
            <person name="Sen D."/>
            <person name="Chandrababunaidu M.M."/>
            <person name="Singh D."/>
            <person name="Sanghi N."/>
            <person name="Ghorai A."/>
            <person name="Mishra G.P."/>
            <person name="Madduluri M."/>
            <person name="Adhikary S.P."/>
            <person name="Tripathy S."/>
        </authorList>
    </citation>
    <scope>NUCLEOTIDE SEQUENCE [LARGE SCALE GENOMIC DNA]</scope>
    <source>
        <strain evidence="1 2">VB511283</strain>
    </source>
</reference>
<proteinExistence type="predicted"/>
<dbReference type="InterPro" id="IPR059226">
    <property type="entry name" value="Choice_anch_Q_dom"/>
</dbReference>
<dbReference type="OrthoDB" id="463714at2"/>
<dbReference type="NCBIfam" id="NF041518">
    <property type="entry name" value="choice_anch_Q"/>
    <property type="match status" value="1"/>
</dbReference>
<dbReference type="InterPro" id="IPR011050">
    <property type="entry name" value="Pectin_lyase_fold/virulence"/>
</dbReference>
<protein>
    <recommendedName>
        <fullName evidence="3">CSLREA domain-containing protein</fullName>
    </recommendedName>
</protein>
<dbReference type="EMBL" id="JTJC03000001">
    <property type="protein sequence ID" value="NHC34330.1"/>
    <property type="molecule type" value="Genomic_DNA"/>
</dbReference>
<keyword evidence="2" id="KW-1185">Reference proteome</keyword>
<evidence type="ECO:0000313" key="1">
    <source>
        <dbReference type="EMBL" id="NHC34330.1"/>
    </source>
</evidence>
<dbReference type="Proteomes" id="UP000031532">
    <property type="component" value="Unassembled WGS sequence"/>
</dbReference>
<dbReference type="SUPFAM" id="SSF51126">
    <property type="entry name" value="Pectin lyase-like"/>
    <property type="match status" value="1"/>
</dbReference>
<sequence>MQKTKRFRWLRYALIVIMVCGLAILPQTVLSQERQIFTVNSILDEPDGNIGDGNCISNPSRLCTLRAAAQEGQAVNRAVTVPAGLYELSQGHLDITKNLTLTGAGSGKTKIDGMLKSRVFDIADTGFAYIGKVTVQWGNATPGFASHSHGGGIHNHGTLILVDSTVRASSINWRYGNVWGGGGLTNATTGKATLVNVTIVGNSTSGAGGGIENLGTMDVYNSTIANNQSFRSATSGGGIANTGTIQLKNTLVANNYEGDNCDGTIVDLGGNLSSDATCGFPTNRSNVEIVLGGRDDNDMLPIYAESPAIDRGIDDQCQSTDQRGMTRPLDGNRDGVATCDVGAYEYLAPLSEGVDTITN</sequence>
<dbReference type="RefSeq" id="WP_039715693.1">
    <property type="nucleotide sequence ID" value="NZ_JTJC03000001.1"/>
</dbReference>
<accession>A0A9X5E329</accession>
<dbReference type="Gene3D" id="2.160.20.10">
    <property type="entry name" value="Single-stranded right-handed beta-helix, Pectin lyase-like"/>
    <property type="match status" value="1"/>
</dbReference>
<dbReference type="InterPro" id="IPR012334">
    <property type="entry name" value="Pectin_lyas_fold"/>
</dbReference>
<organism evidence="1 2">
    <name type="scientific">Scytonema millei VB511283</name>
    <dbReference type="NCBI Taxonomy" id="1245923"/>
    <lineage>
        <taxon>Bacteria</taxon>
        <taxon>Bacillati</taxon>
        <taxon>Cyanobacteriota</taxon>
        <taxon>Cyanophyceae</taxon>
        <taxon>Nostocales</taxon>
        <taxon>Scytonemataceae</taxon>
        <taxon>Scytonema</taxon>
    </lineage>
</organism>
<evidence type="ECO:0008006" key="3">
    <source>
        <dbReference type="Google" id="ProtNLM"/>
    </source>
</evidence>
<dbReference type="AlphaFoldDB" id="A0A9X5E329"/>
<comment type="caution">
    <text evidence="1">The sequence shown here is derived from an EMBL/GenBank/DDBJ whole genome shotgun (WGS) entry which is preliminary data.</text>
</comment>
<gene>
    <name evidence="1" type="ORF">QH73_0006600</name>
</gene>
<name>A0A9X5E329_9CYAN</name>
<evidence type="ECO:0000313" key="2">
    <source>
        <dbReference type="Proteomes" id="UP000031532"/>
    </source>
</evidence>